<dbReference type="PROSITE" id="PS50163">
    <property type="entry name" value="RECA_3"/>
    <property type="match status" value="1"/>
</dbReference>
<evidence type="ECO:0000256" key="7">
    <source>
        <dbReference type="ARBA" id="ARBA00023049"/>
    </source>
</evidence>
<evidence type="ECO:0000256" key="10">
    <source>
        <dbReference type="RuleBase" id="RU003435"/>
    </source>
</evidence>
<evidence type="ECO:0000256" key="11">
    <source>
        <dbReference type="SAM" id="MobiDB-lite"/>
    </source>
</evidence>
<keyword evidence="1 10" id="KW-0645">Protease</keyword>
<dbReference type="SUPFAM" id="SSF52540">
    <property type="entry name" value="P-loop containing nucleoside triphosphate hydrolases"/>
    <property type="match status" value="1"/>
</dbReference>
<dbReference type="InterPro" id="IPR024079">
    <property type="entry name" value="MetalloPept_cat_dom_sf"/>
</dbReference>
<keyword evidence="3 9" id="KW-0547">Nucleotide-binding</keyword>
<dbReference type="SUPFAM" id="SSF55486">
    <property type="entry name" value="Metalloproteases ('zincins'), catalytic domain"/>
    <property type="match status" value="1"/>
</dbReference>
<comment type="similarity">
    <text evidence="9">Belongs to the RecA family.</text>
</comment>
<keyword evidence="7 10" id="KW-0482">Metalloprotease</keyword>
<dbReference type="Gene3D" id="3.40.50.300">
    <property type="entry name" value="P-loop containing nucleotide triphosphate hydrolases"/>
    <property type="match status" value="1"/>
</dbReference>
<dbReference type="InterPro" id="IPR020587">
    <property type="entry name" value="RecA_monomer-monomer_interface"/>
</dbReference>
<dbReference type="Gene3D" id="1.10.150.20">
    <property type="entry name" value="5' to 3' exonuclease, C-terminal subdomain"/>
    <property type="match status" value="1"/>
</dbReference>
<comment type="similarity">
    <text evidence="10">Belongs to the peptidase M3 family.</text>
</comment>
<keyword evidence="15" id="KW-1185">Reference proteome</keyword>
<gene>
    <name evidence="14" type="ORF">SCF082_LOCUS1044</name>
</gene>
<evidence type="ECO:0000259" key="12">
    <source>
        <dbReference type="PROSITE" id="PS50162"/>
    </source>
</evidence>
<sequence>MSAAGSGEKRKASASLPVEELVEAEDDVPYSLIEKLQDSGINAADLKKLKDAGFNTSQSVAFTMRKELLSIKGLSDQKVDKIIEAARKSSHVGFVTCTQLVSQMSSRFHLSTGAGKLDQMLGGGVESCSITEIFGEFRCGKTQLCHSLSVMSQLPSKMGGANGKVVYIDTEGTFRPDRIRQIAEAKGVSPEAAMENIVYARCYTSDHLEHLLMEASSLLVNDEDRFALLVVDSIMGGFRVDYSGRGELADRQQKLARVMSKLQKVSEEFNVAVVLSNQVMADPGGGCAFMPSYPKPVGGHILAHFSTTRVMLRKGRGEQRIAKIYDSPPQAAGLHVGGRKLRKPPCFAVSPYSRGAATCAPGKTGRLGPKRAAKSSLLESSGVDDLITWRSVKERRLRQASVLWRKEGANWTDEEIEEEGSGSDSIANLKHGTNLLLNGAHEFVPWADVRAEHAERGHEWMEKFSVEEIWAHHCRVPFVGDDWRMLLDPLERIVDKVELAFLAVKHVKDVLDPSVKFRKAYRLAAQARWNIERRLRRCDRFSRAFLQLLAFDQNSTEAQRRAAAHLMILFEQDGVNLQHNGIYRDDPEAFLELQKVRAAVFNISLIWDYNIDRDLENRAYLIRDPSELDGLPEWILRDAVEMAQQAGYPKANLETGPWLVTLHDAVVEGIMKHAKGRGLREVVHENRARIAFQGGTGKGDNTPVLEQLLRMRRRFANVVGYRSHGDVVFTKSMATPKQAYGLLSKLRQEALPVARYEVEQLRSFAKEQGAKYELDHFDLEYWRERMLEDRFGLKEEYIRQFFPLDAVLQGLFNLLERLFNVKVIQEETKLAWSSGVTFYRLKDLSNKTSFVSSVFFDPFRRSGKRRGFWSSKIQGYSELLGDRNGPRRPAVNVVADLERPQEGQSQPLLTHREVVQVFRVFGSALRELFCEQSEGLMSGANGLEVDVLELPSHFLARWAYDEETLRRCSRHHATGEPLPAAALAVLAQTRKLYVAHRLLKRCALAHVDLEMHSDYDPYSDLNIYDLAKLIEAEYAVIRPRVQDRELCSLPFHDDRFAGALYGDLWAEALAADAFAAFDAASPDGLRAQGRRFRELVLAPGGGRAPGDALQEFLQRPPAFSSMLRDAGLIDSEIREAADVAAEEEEEGTQETWPGEKV</sequence>
<evidence type="ECO:0000256" key="9">
    <source>
        <dbReference type="RuleBase" id="RU003422"/>
    </source>
</evidence>
<keyword evidence="4 10" id="KW-0378">Hydrolase</keyword>
<dbReference type="InterPro" id="IPR013632">
    <property type="entry name" value="Rad51_C"/>
</dbReference>
<evidence type="ECO:0000256" key="6">
    <source>
        <dbReference type="ARBA" id="ARBA00022840"/>
    </source>
</evidence>
<dbReference type="Pfam" id="PF08423">
    <property type="entry name" value="Rad51"/>
    <property type="match status" value="1"/>
</dbReference>
<feature type="domain" description="RecA family profile 1" evidence="12">
    <location>
        <begin position="106"/>
        <end position="279"/>
    </location>
</feature>
<evidence type="ECO:0000313" key="14">
    <source>
        <dbReference type="EMBL" id="CAK8987593.1"/>
    </source>
</evidence>
<evidence type="ECO:0000256" key="3">
    <source>
        <dbReference type="ARBA" id="ARBA00022741"/>
    </source>
</evidence>
<dbReference type="Proteomes" id="UP001642464">
    <property type="component" value="Unassembled WGS sequence"/>
</dbReference>
<evidence type="ECO:0000259" key="13">
    <source>
        <dbReference type="PROSITE" id="PS50163"/>
    </source>
</evidence>
<dbReference type="InterPro" id="IPR010995">
    <property type="entry name" value="DNA_repair_Rad51/TF_NusA_a-hlx"/>
</dbReference>
<dbReference type="Gene3D" id="1.10.1370.10">
    <property type="entry name" value="Neurolysin, domain 3"/>
    <property type="match status" value="1"/>
</dbReference>
<dbReference type="SUPFAM" id="SSF47794">
    <property type="entry name" value="Rad51 N-terminal domain-like"/>
    <property type="match status" value="1"/>
</dbReference>
<organism evidence="14 15">
    <name type="scientific">Durusdinium trenchii</name>
    <dbReference type="NCBI Taxonomy" id="1381693"/>
    <lineage>
        <taxon>Eukaryota</taxon>
        <taxon>Sar</taxon>
        <taxon>Alveolata</taxon>
        <taxon>Dinophyceae</taxon>
        <taxon>Suessiales</taxon>
        <taxon>Symbiodiniaceae</taxon>
        <taxon>Durusdinium</taxon>
    </lineage>
</organism>
<dbReference type="InterPro" id="IPR027417">
    <property type="entry name" value="P-loop_NTPase"/>
</dbReference>
<dbReference type="PANTHER" id="PTHR22942">
    <property type="entry name" value="RECA/RAD51/RADA DNA STRAND-PAIRING FAMILY MEMBER"/>
    <property type="match status" value="1"/>
</dbReference>
<feature type="domain" description="RecA family profile 2" evidence="13">
    <location>
        <begin position="286"/>
        <end position="328"/>
    </location>
</feature>
<keyword evidence="5 10" id="KW-0862">Zinc</keyword>
<dbReference type="InterPro" id="IPR020588">
    <property type="entry name" value="RecA_ATP-bd"/>
</dbReference>
<evidence type="ECO:0000256" key="1">
    <source>
        <dbReference type="ARBA" id="ARBA00022670"/>
    </source>
</evidence>
<keyword evidence="8" id="KW-0238">DNA-binding</keyword>
<name>A0ABP0HCW8_9DINO</name>
<comment type="cofactor">
    <cofactor evidence="10">
        <name>Zn(2+)</name>
        <dbReference type="ChEBI" id="CHEBI:29105"/>
    </cofactor>
    <text evidence="10">Binds 1 zinc ion.</text>
</comment>
<dbReference type="SMART" id="SM00382">
    <property type="entry name" value="AAA"/>
    <property type="match status" value="1"/>
</dbReference>
<evidence type="ECO:0000256" key="4">
    <source>
        <dbReference type="ARBA" id="ARBA00022801"/>
    </source>
</evidence>
<dbReference type="PROSITE" id="PS50162">
    <property type="entry name" value="RECA_2"/>
    <property type="match status" value="1"/>
</dbReference>
<feature type="region of interest" description="Disordered" evidence="11">
    <location>
        <begin position="1138"/>
        <end position="1157"/>
    </location>
</feature>
<dbReference type="NCBIfam" id="NF003301">
    <property type="entry name" value="PRK04301.1"/>
    <property type="match status" value="1"/>
</dbReference>
<dbReference type="Pfam" id="PF14520">
    <property type="entry name" value="HHH_5"/>
    <property type="match status" value="1"/>
</dbReference>
<dbReference type="PANTHER" id="PTHR22942:SF30">
    <property type="entry name" value="MEIOTIC RECOMBINATION PROTEIN DMC1_LIM15 HOMOLOG"/>
    <property type="match status" value="1"/>
</dbReference>
<dbReference type="InterPro" id="IPR003593">
    <property type="entry name" value="AAA+_ATPase"/>
</dbReference>
<dbReference type="Gene3D" id="3.40.390.10">
    <property type="entry name" value="Collagenase (Catalytic Domain)"/>
    <property type="match status" value="1"/>
</dbReference>
<dbReference type="EMBL" id="CAXAMM010000459">
    <property type="protein sequence ID" value="CAK8987593.1"/>
    <property type="molecule type" value="Genomic_DNA"/>
</dbReference>
<accession>A0ABP0HCW8</accession>
<keyword evidence="6 9" id="KW-0067">ATP-binding</keyword>
<proteinExistence type="inferred from homology"/>
<evidence type="ECO:0000313" key="15">
    <source>
        <dbReference type="Proteomes" id="UP001642464"/>
    </source>
</evidence>
<evidence type="ECO:0000256" key="5">
    <source>
        <dbReference type="ARBA" id="ARBA00022833"/>
    </source>
</evidence>
<dbReference type="InterPro" id="IPR001567">
    <property type="entry name" value="Pept_M3A_M3B_dom"/>
</dbReference>
<dbReference type="InterPro" id="IPR024077">
    <property type="entry name" value="Neurolysin/TOP_dom2"/>
</dbReference>
<comment type="caution">
    <text evidence="14">The sequence shown here is derived from an EMBL/GenBank/DDBJ whole genome shotgun (WGS) entry which is preliminary data.</text>
</comment>
<evidence type="ECO:0000256" key="8">
    <source>
        <dbReference type="ARBA" id="ARBA00023125"/>
    </source>
</evidence>
<dbReference type="Pfam" id="PF01432">
    <property type="entry name" value="Peptidase_M3"/>
    <property type="match status" value="1"/>
</dbReference>
<evidence type="ECO:0000256" key="2">
    <source>
        <dbReference type="ARBA" id="ARBA00022723"/>
    </source>
</evidence>
<protein>
    <submittedName>
        <fullName evidence="14">Meiotic recombination protein DMC1 homolog</fullName>
    </submittedName>
</protein>
<keyword evidence="2 10" id="KW-0479">Metal-binding</keyword>
<reference evidence="14 15" key="1">
    <citation type="submission" date="2024-02" db="EMBL/GenBank/DDBJ databases">
        <authorList>
            <person name="Chen Y."/>
            <person name="Shah S."/>
            <person name="Dougan E. K."/>
            <person name="Thang M."/>
            <person name="Chan C."/>
        </authorList>
    </citation>
    <scope>NUCLEOTIDE SEQUENCE [LARGE SCALE GENOMIC DNA]</scope>
</reference>